<feature type="compositionally biased region" description="Basic and acidic residues" evidence="1">
    <location>
        <begin position="220"/>
        <end position="238"/>
    </location>
</feature>
<evidence type="ECO:0000256" key="1">
    <source>
        <dbReference type="SAM" id="MobiDB-lite"/>
    </source>
</evidence>
<gene>
    <name evidence="2" type="ORF">P3H78_30970</name>
</gene>
<keyword evidence="3" id="KW-1185">Reference proteome</keyword>
<feature type="region of interest" description="Disordered" evidence="1">
    <location>
        <begin position="220"/>
        <end position="247"/>
    </location>
</feature>
<dbReference type="Proteomes" id="UP001221150">
    <property type="component" value="Unassembled WGS sequence"/>
</dbReference>
<protein>
    <submittedName>
        <fullName evidence="2">Uncharacterized protein</fullName>
    </submittedName>
</protein>
<dbReference type="EMBL" id="JARJBB010000034">
    <property type="protein sequence ID" value="MDF3302955.1"/>
    <property type="molecule type" value="Genomic_DNA"/>
</dbReference>
<evidence type="ECO:0000313" key="3">
    <source>
        <dbReference type="Proteomes" id="UP001221150"/>
    </source>
</evidence>
<comment type="caution">
    <text evidence="2">The sequence shown here is derived from an EMBL/GenBank/DDBJ whole genome shotgun (WGS) entry which is preliminary data.</text>
</comment>
<sequence>MPGIPLRRHLLEVCRDRIEADRLYTVRELAKLAGLAQNTLWTMARCGALPGALSYPNMPGASSNGPQYIWDGRQLLRLIDQPQQILLDHDAHPAHSLHRAGCRCDSCVTTLRRANQRAPRQQSEEVFPRASRERLLALVADGTPVKDAAAEVGVNSRWVYGRAQWDPDFAARLDEAGWVLCVFGVTDPRCSSQAGYRGHRGVRESRPPCRGTGCRKWLRDHTRSESEQTPPDEGRPSDLPHVLYPTV</sequence>
<proteinExistence type="predicted"/>
<organism evidence="2 3">
    <name type="scientific">Streptomyces tropicalis</name>
    <dbReference type="NCBI Taxonomy" id="3034234"/>
    <lineage>
        <taxon>Bacteria</taxon>
        <taxon>Bacillati</taxon>
        <taxon>Actinomycetota</taxon>
        <taxon>Actinomycetes</taxon>
        <taxon>Kitasatosporales</taxon>
        <taxon>Streptomycetaceae</taxon>
        <taxon>Streptomyces</taxon>
    </lineage>
</organism>
<dbReference type="RefSeq" id="WP_276112506.1">
    <property type="nucleotide sequence ID" value="NZ_JARJBB010000034.1"/>
</dbReference>
<name>A0ABT6AE71_9ACTN</name>
<evidence type="ECO:0000313" key="2">
    <source>
        <dbReference type="EMBL" id="MDF3302955.1"/>
    </source>
</evidence>
<accession>A0ABT6AE71</accession>
<reference evidence="2 3" key="1">
    <citation type="submission" date="2023-03" db="EMBL/GenBank/DDBJ databases">
        <title>Draft genome sequence of Streptomyces sp. K1PA1 isolated from peat swamp forest in Thailand.</title>
        <authorList>
            <person name="Klaysubun C."/>
            <person name="Duangmal K."/>
        </authorList>
    </citation>
    <scope>NUCLEOTIDE SEQUENCE [LARGE SCALE GENOMIC DNA]</scope>
    <source>
        <strain evidence="2 3">K1PA1</strain>
    </source>
</reference>